<protein>
    <submittedName>
        <fullName evidence="5">RHS repeat protein</fullName>
    </submittedName>
</protein>
<evidence type="ECO:0000256" key="1">
    <source>
        <dbReference type="ARBA" id="ARBA00022737"/>
    </source>
</evidence>
<dbReference type="Gene3D" id="2.180.10.10">
    <property type="entry name" value="RHS repeat-associated core"/>
    <property type="match status" value="3"/>
</dbReference>
<feature type="region of interest" description="Disordered" evidence="2">
    <location>
        <begin position="1045"/>
        <end position="1117"/>
    </location>
</feature>
<dbReference type="InterPro" id="IPR050708">
    <property type="entry name" value="T6SS_VgrG/RHS"/>
</dbReference>
<feature type="compositionally biased region" description="Pro residues" evidence="2">
    <location>
        <begin position="86"/>
        <end position="98"/>
    </location>
</feature>
<dbReference type="InterPro" id="IPR045351">
    <property type="entry name" value="DUF6531"/>
</dbReference>
<feature type="domain" description="DUF6531" evidence="3">
    <location>
        <begin position="133"/>
        <end position="202"/>
    </location>
</feature>
<feature type="non-terminal residue" evidence="5">
    <location>
        <position position="1"/>
    </location>
</feature>
<dbReference type="InterPro" id="IPR056823">
    <property type="entry name" value="TEN-like_YD-shell"/>
</dbReference>
<dbReference type="EMBL" id="JAENJH010000020">
    <property type="protein sequence ID" value="MBK1789419.1"/>
    <property type="molecule type" value="Genomic_DNA"/>
</dbReference>
<feature type="domain" description="Teneurin-like YD-shell" evidence="4">
    <location>
        <begin position="312"/>
        <end position="445"/>
    </location>
</feature>
<comment type="caution">
    <text evidence="5">The sequence shown here is derived from an EMBL/GenBank/DDBJ whole genome shotgun (WGS) entry which is preliminary data.</text>
</comment>
<reference evidence="5" key="1">
    <citation type="submission" date="2020-12" db="EMBL/GenBank/DDBJ databases">
        <title>Prauserella sp. ASG 168, a novel actinomycete isolated from cave rock.</title>
        <authorList>
            <person name="Suriyachadkun C."/>
        </authorList>
    </citation>
    <scope>NUCLEOTIDE SEQUENCE</scope>
    <source>
        <strain evidence="5">ASG 168</strain>
    </source>
</reference>
<dbReference type="Pfam" id="PF05593">
    <property type="entry name" value="RHS_repeat"/>
    <property type="match status" value="2"/>
</dbReference>
<keyword evidence="1" id="KW-0677">Repeat</keyword>
<sequence>ALKNIKGGKIDTPDGVRSGPDPKPGNTDIKGDKYDGPGNNGGNTGPSSDRGGGENTSPSGDRGGGGKPDPTPPPRSDPPKSDTTGNPPPGGNPPPPPKGDNTKPSGNSSSGNNNRPNPPRDGAVPPPKRNTQGDPVDVATGEMILEQTDLELPELLLERVHLSSYRAGRWFGPSWASTVDQRLEVDATEVCYVGPDGVILVYPKPAAGEQVLPLEGPRSPLSRTADGGWVLADPLTGRRLWFAPLPGRGATLLPLARIEDAQGKHVEFDYDEFGAPRSASHSDGYLAEFATDSGRITELGVRDRDTGQYVRVLHYGYDERGRLTAVTDSSGRPQLFGYDDHGRITGWTDRSGFWFRYIYDGNGRCVRNVGDRGYFDSTFAYDRERRITTFTNSLGHATEFHLNEAGQTVREVDALGNATTFTWDRYDNLLSTTDPLGRTTRHTYDEHGERTGTVLPDDTTASSDTARTGTSETRTGRDLFGRVRSVPDRAGGHTQLAWSVEGKLLARTRTSGARELWRYDGEGNETGHTGELGQVRSREYGPFDLLTASVDATGARTTYGYDTELRLTTVTNPLGATWHYTYDPAGRLVEETDFDGHRTRYAYDAAGQLVWSVNAAGQAVEYGYDAAGRLSWRRADTETATFGYDEQGRLVTAASPEATVAVSRDQQGRVVEHTVNEHTLSFGYEDGTLRRRTPSGVDSVWQYAGGVPVRLDAEGRTIGFDHDEWGAETGRSLDGGALLRQERDAEGRLTGQRVTSPAGAVDDRRYDYRADGGLAAVRDADGEVRYQLDAESRVTGVSAPGHAERYQYDGAGNVVADNAGPRSYRGNLLTGTTAATYTYDEAGRLVGRRSGDQVWLFTWNALDRLTSVTTPDGGRWVYTYDPLGRRIGKRHEATGYQESYVWDGTALVERHAGGHVTTWEHHPLDDRPVVQLDRAPGAEARFASVVTDQIGGVAELRDGEGRRLWKARSTLWGATADPAATPLRFPGQYHDAESGLHYNVYRYYDPATGRYVSSDPLGLDPAPNPVAYVPNPLTSCDPLGLAPPGKCSGGGGNPNKRKHDDSDNAGSTGSNKKPKTYKPGDSVNNDFKGPEVDEYKNYDRNQKKDSDGKSYKDRSEDLGEAGANDYLKKVTGKDDLELVKVDKHNTQVLDTSKYKLEDGKPWPNSVAFGGSNVADVAYFDGKKLHVIEAKGGGSELTGGPMHGRVQKFDPDTGVMRPHADRMNNPNRMDQGSDTYLKDIAHAMENSPKVDGRNDIGKLINDGMDKGIVDYVPVGTKIDDSGKAVVSVLHPY</sequence>
<dbReference type="SUPFAM" id="SSF69304">
    <property type="entry name" value="Tricorn protease N-terminal domain"/>
    <property type="match status" value="1"/>
</dbReference>
<feature type="compositionally biased region" description="Low complexity" evidence="2">
    <location>
        <begin position="102"/>
        <end position="115"/>
    </location>
</feature>
<evidence type="ECO:0000313" key="6">
    <source>
        <dbReference type="Proteomes" id="UP000635245"/>
    </source>
</evidence>
<dbReference type="Pfam" id="PF25023">
    <property type="entry name" value="TEN_YD-shell"/>
    <property type="match status" value="2"/>
</dbReference>
<gene>
    <name evidence="5" type="ORF">JHE00_34255</name>
</gene>
<feature type="region of interest" description="Disordered" evidence="2">
    <location>
        <begin position="1"/>
        <end position="136"/>
    </location>
</feature>
<dbReference type="InterPro" id="IPR031325">
    <property type="entry name" value="RHS_repeat"/>
</dbReference>
<keyword evidence="6" id="KW-1185">Reference proteome</keyword>
<dbReference type="NCBIfam" id="TIGR03696">
    <property type="entry name" value="Rhs_assc_core"/>
    <property type="match status" value="1"/>
</dbReference>
<feature type="region of interest" description="Disordered" evidence="2">
    <location>
        <begin position="437"/>
        <end position="474"/>
    </location>
</feature>
<name>A0A934R207_9PSEU</name>
<feature type="domain" description="Teneurin-like YD-shell" evidence="4">
    <location>
        <begin position="779"/>
        <end position="1015"/>
    </location>
</feature>
<dbReference type="Proteomes" id="UP000635245">
    <property type="component" value="Unassembled WGS sequence"/>
</dbReference>
<dbReference type="Pfam" id="PF20148">
    <property type="entry name" value="DUF6531"/>
    <property type="match status" value="1"/>
</dbReference>
<evidence type="ECO:0000259" key="4">
    <source>
        <dbReference type="Pfam" id="PF25023"/>
    </source>
</evidence>
<dbReference type="InterPro" id="IPR006530">
    <property type="entry name" value="YD"/>
</dbReference>
<feature type="compositionally biased region" description="Pro residues" evidence="2">
    <location>
        <begin position="116"/>
        <end position="128"/>
    </location>
</feature>
<evidence type="ECO:0000256" key="2">
    <source>
        <dbReference type="SAM" id="MobiDB-lite"/>
    </source>
</evidence>
<dbReference type="PANTHER" id="PTHR32305">
    <property type="match status" value="1"/>
</dbReference>
<proteinExistence type="predicted"/>
<dbReference type="NCBIfam" id="TIGR01643">
    <property type="entry name" value="YD_repeat_2x"/>
    <property type="match status" value="8"/>
</dbReference>
<dbReference type="InterPro" id="IPR022385">
    <property type="entry name" value="Rhs_assc_core"/>
</dbReference>
<accession>A0A934R207</accession>
<dbReference type="RefSeq" id="WP_200326315.1">
    <property type="nucleotide sequence ID" value="NZ_JAENJH010000020.1"/>
</dbReference>
<organism evidence="5 6">
    <name type="scientific">Prauserella cavernicola</name>
    <dbReference type="NCBI Taxonomy" id="2800127"/>
    <lineage>
        <taxon>Bacteria</taxon>
        <taxon>Bacillati</taxon>
        <taxon>Actinomycetota</taxon>
        <taxon>Actinomycetes</taxon>
        <taxon>Pseudonocardiales</taxon>
        <taxon>Pseudonocardiaceae</taxon>
        <taxon>Prauserella</taxon>
    </lineage>
</organism>
<dbReference type="PANTHER" id="PTHR32305:SF15">
    <property type="entry name" value="PROTEIN RHSA-RELATED"/>
    <property type="match status" value="1"/>
</dbReference>
<evidence type="ECO:0000313" key="5">
    <source>
        <dbReference type="EMBL" id="MBK1789419.1"/>
    </source>
</evidence>
<evidence type="ECO:0000259" key="3">
    <source>
        <dbReference type="Pfam" id="PF20148"/>
    </source>
</evidence>
<feature type="compositionally biased region" description="Basic and acidic residues" evidence="2">
    <location>
        <begin position="1088"/>
        <end position="1117"/>
    </location>
</feature>
<feature type="compositionally biased region" description="Low complexity" evidence="2">
    <location>
        <begin position="457"/>
        <end position="471"/>
    </location>
</feature>